<feature type="compositionally biased region" description="Gly residues" evidence="1">
    <location>
        <begin position="40"/>
        <end position="49"/>
    </location>
</feature>
<keyword evidence="2" id="KW-0732">Signal</keyword>
<protein>
    <submittedName>
        <fullName evidence="3">Uncharacterized protein</fullName>
    </submittedName>
</protein>
<evidence type="ECO:0000313" key="4">
    <source>
        <dbReference type="Proteomes" id="UP000262477"/>
    </source>
</evidence>
<sequence>MQRAQKFRMIGLAGAAVLAVAVPLGAAIAGPADTLPAVGGGARASGAGSGRAVTAEKSSKLTNGVGPQRHANSGKSPNGSNSPNSPSRPASTTKRQKLTSPLGELDLPFLSGRTSRCGPELASPQGIEAQTCVLAEGGRTWARTYYRNLTGGPLRAVLALLRPDGRTVQVHCEVPAADEPGVCETPAAATVRTSRQAYGAVAEISDARGERLLLRSGSNSAPEGSGSDH</sequence>
<dbReference type="OrthoDB" id="4350385at2"/>
<comment type="caution">
    <text evidence="3">The sequence shown here is derived from an EMBL/GenBank/DDBJ whole genome shotgun (WGS) entry which is preliminary data.</text>
</comment>
<proteinExistence type="predicted"/>
<feature type="compositionally biased region" description="Low complexity" evidence="1">
    <location>
        <begin position="71"/>
        <end position="91"/>
    </location>
</feature>
<feature type="signal peptide" evidence="2">
    <location>
        <begin position="1"/>
        <end position="26"/>
    </location>
</feature>
<evidence type="ECO:0000313" key="3">
    <source>
        <dbReference type="EMBL" id="REK92153.1"/>
    </source>
</evidence>
<gene>
    <name evidence="3" type="ORF">DY245_00420</name>
</gene>
<reference evidence="3 4" key="1">
    <citation type="submission" date="2018-08" db="EMBL/GenBank/DDBJ databases">
        <title>Streptomyces NEAU-D10 sp. nov., a novel Actinomycete isolated from soil.</title>
        <authorList>
            <person name="Jin L."/>
        </authorList>
    </citation>
    <scope>NUCLEOTIDE SEQUENCE [LARGE SCALE GENOMIC DNA]</scope>
    <source>
        <strain evidence="3 4">NEAU-D10</strain>
    </source>
</reference>
<dbReference type="Proteomes" id="UP000262477">
    <property type="component" value="Unassembled WGS sequence"/>
</dbReference>
<organism evidence="3 4">
    <name type="scientific">Streptomyces inhibens</name>
    <dbReference type="NCBI Taxonomy" id="2293571"/>
    <lineage>
        <taxon>Bacteria</taxon>
        <taxon>Bacillati</taxon>
        <taxon>Actinomycetota</taxon>
        <taxon>Actinomycetes</taxon>
        <taxon>Kitasatosporales</taxon>
        <taxon>Streptomycetaceae</taxon>
        <taxon>Streptomyces</taxon>
    </lineage>
</organism>
<dbReference type="RefSeq" id="WP_128502340.1">
    <property type="nucleotide sequence ID" value="NZ_QUAC01000005.1"/>
</dbReference>
<name>A0A371QCD4_STRIH</name>
<evidence type="ECO:0000256" key="1">
    <source>
        <dbReference type="SAM" id="MobiDB-lite"/>
    </source>
</evidence>
<dbReference type="EMBL" id="QUAC01000005">
    <property type="protein sequence ID" value="REK92153.1"/>
    <property type="molecule type" value="Genomic_DNA"/>
</dbReference>
<accession>A0A371QCD4</accession>
<evidence type="ECO:0000256" key="2">
    <source>
        <dbReference type="SAM" id="SignalP"/>
    </source>
</evidence>
<dbReference type="AlphaFoldDB" id="A0A371QCD4"/>
<keyword evidence="4" id="KW-1185">Reference proteome</keyword>
<feature type="chain" id="PRO_5039099031" evidence="2">
    <location>
        <begin position="27"/>
        <end position="229"/>
    </location>
</feature>
<feature type="region of interest" description="Disordered" evidence="1">
    <location>
        <begin position="40"/>
        <end position="105"/>
    </location>
</feature>